<dbReference type="AlphaFoldDB" id="A0A2T7PSD0"/>
<keyword evidence="1" id="KW-0479">Metal-binding</keyword>
<dbReference type="Pfam" id="PF15227">
    <property type="entry name" value="zf-C3HC4_4"/>
    <property type="match status" value="1"/>
</dbReference>
<sequence length="243" mass="27016">MEMYKHACWFSAAADDLSAFAPNEHLHIQITSVIIADKDTNPSMIAKLPESRHQECPLCLERFKSPRILPCFHTFCLQCLSRLIETQSSRSSFPCPTCRTRVKIPSGGAAKFQVNFYIENDSRGRLHASEGACVCGECRDATSTQVCDDCNQLLCDLCTDLHVSAPDSKCRTSSRMQASPQDPASNQRSCVQHPQEKYRFFCQPCRVPLCRDCKLTSHEGHATCDLRQVAACQGVLPGRAAGR</sequence>
<evidence type="ECO:0008006" key="10">
    <source>
        <dbReference type="Google" id="ProtNLM"/>
    </source>
</evidence>
<evidence type="ECO:0000313" key="8">
    <source>
        <dbReference type="EMBL" id="PVD36325.1"/>
    </source>
</evidence>
<name>A0A2T7PSD0_POMCA</name>
<dbReference type="SMART" id="SM00336">
    <property type="entry name" value="BBOX"/>
    <property type="match status" value="2"/>
</dbReference>
<evidence type="ECO:0000256" key="5">
    <source>
        <dbReference type="SAM" id="MobiDB-lite"/>
    </source>
</evidence>
<gene>
    <name evidence="8" type="ORF">C0Q70_03304</name>
</gene>
<accession>A0A2T7PSD0</accession>
<dbReference type="PROSITE" id="PS50089">
    <property type="entry name" value="ZF_RING_2"/>
    <property type="match status" value="1"/>
</dbReference>
<dbReference type="InterPro" id="IPR013083">
    <property type="entry name" value="Znf_RING/FYVE/PHD"/>
</dbReference>
<reference evidence="8 9" key="1">
    <citation type="submission" date="2018-04" db="EMBL/GenBank/DDBJ databases">
        <title>The genome of golden apple snail Pomacea canaliculata provides insight into stress tolerance and invasive adaptation.</title>
        <authorList>
            <person name="Liu C."/>
            <person name="Liu B."/>
            <person name="Ren Y."/>
            <person name="Zhang Y."/>
            <person name="Wang H."/>
            <person name="Li S."/>
            <person name="Jiang F."/>
            <person name="Yin L."/>
            <person name="Zhang G."/>
            <person name="Qian W."/>
            <person name="Fan W."/>
        </authorList>
    </citation>
    <scope>NUCLEOTIDE SEQUENCE [LARGE SCALE GENOMIC DNA]</scope>
    <source>
        <strain evidence="8">SZHN2017</strain>
        <tissue evidence="8">Muscle</tissue>
    </source>
</reference>
<dbReference type="PROSITE" id="PS50119">
    <property type="entry name" value="ZF_BBOX"/>
    <property type="match status" value="2"/>
</dbReference>
<evidence type="ECO:0000313" key="9">
    <source>
        <dbReference type="Proteomes" id="UP000245119"/>
    </source>
</evidence>
<protein>
    <recommendedName>
        <fullName evidence="10">RING-type domain-containing protein</fullName>
    </recommendedName>
</protein>
<dbReference type="EMBL" id="PZQS01000002">
    <property type="protein sequence ID" value="PVD36325.1"/>
    <property type="molecule type" value="Genomic_DNA"/>
</dbReference>
<dbReference type="InterPro" id="IPR047153">
    <property type="entry name" value="TRIM45/56/19-like"/>
</dbReference>
<feature type="domain" description="B box-type" evidence="7">
    <location>
        <begin position="130"/>
        <end position="162"/>
    </location>
</feature>
<feature type="domain" description="RING-type" evidence="6">
    <location>
        <begin position="56"/>
        <end position="99"/>
    </location>
</feature>
<dbReference type="InterPro" id="IPR000315">
    <property type="entry name" value="Znf_B-box"/>
</dbReference>
<evidence type="ECO:0000256" key="1">
    <source>
        <dbReference type="ARBA" id="ARBA00022723"/>
    </source>
</evidence>
<dbReference type="PROSITE" id="PS00518">
    <property type="entry name" value="ZF_RING_1"/>
    <property type="match status" value="1"/>
</dbReference>
<proteinExistence type="predicted"/>
<evidence type="ECO:0000256" key="4">
    <source>
        <dbReference type="PROSITE-ProRule" id="PRU00024"/>
    </source>
</evidence>
<feature type="region of interest" description="Disordered" evidence="5">
    <location>
        <begin position="168"/>
        <end position="188"/>
    </location>
</feature>
<dbReference type="InterPro" id="IPR001841">
    <property type="entry name" value="Znf_RING"/>
</dbReference>
<dbReference type="SUPFAM" id="SSF57850">
    <property type="entry name" value="RING/U-box"/>
    <property type="match status" value="1"/>
</dbReference>
<dbReference type="GO" id="GO:0008270">
    <property type="term" value="F:zinc ion binding"/>
    <property type="evidence" value="ECO:0007669"/>
    <property type="project" value="UniProtKB-KW"/>
</dbReference>
<comment type="caution">
    <text evidence="8">The sequence shown here is derived from an EMBL/GenBank/DDBJ whole genome shotgun (WGS) entry which is preliminary data.</text>
</comment>
<keyword evidence="3" id="KW-0862">Zinc</keyword>
<dbReference type="Pfam" id="PF00643">
    <property type="entry name" value="zf-B_box"/>
    <property type="match status" value="1"/>
</dbReference>
<dbReference type="OrthoDB" id="111250at2759"/>
<evidence type="ECO:0000259" key="6">
    <source>
        <dbReference type="PROSITE" id="PS50089"/>
    </source>
</evidence>
<dbReference type="SMART" id="SM00184">
    <property type="entry name" value="RING"/>
    <property type="match status" value="1"/>
</dbReference>
<dbReference type="InterPro" id="IPR017907">
    <property type="entry name" value="Znf_RING_CS"/>
</dbReference>
<dbReference type="Gene3D" id="3.30.160.60">
    <property type="entry name" value="Classic Zinc Finger"/>
    <property type="match status" value="1"/>
</dbReference>
<evidence type="ECO:0000259" key="7">
    <source>
        <dbReference type="PROSITE" id="PS50119"/>
    </source>
</evidence>
<dbReference type="GO" id="GO:0061630">
    <property type="term" value="F:ubiquitin protein ligase activity"/>
    <property type="evidence" value="ECO:0007669"/>
    <property type="project" value="TreeGrafter"/>
</dbReference>
<keyword evidence="2 4" id="KW-0863">Zinc-finger</keyword>
<feature type="compositionally biased region" description="Polar residues" evidence="5">
    <location>
        <begin position="171"/>
        <end position="188"/>
    </location>
</feature>
<dbReference type="Proteomes" id="UP000245119">
    <property type="component" value="Linkage Group LG2"/>
</dbReference>
<evidence type="ECO:0000256" key="3">
    <source>
        <dbReference type="ARBA" id="ARBA00022833"/>
    </source>
</evidence>
<keyword evidence="9" id="KW-1185">Reference proteome</keyword>
<dbReference type="SUPFAM" id="SSF57845">
    <property type="entry name" value="B-box zinc-binding domain"/>
    <property type="match status" value="1"/>
</dbReference>
<evidence type="ECO:0000256" key="2">
    <source>
        <dbReference type="ARBA" id="ARBA00022771"/>
    </source>
</evidence>
<organism evidence="8 9">
    <name type="scientific">Pomacea canaliculata</name>
    <name type="common">Golden apple snail</name>
    <dbReference type="NCBI Taxonomy" id="400727"/>
    <lineage>
        <taxon>Eukaryota</taxon>
        <taxon>Metazoa</taxon>
        <taxon>Spiralia</taxon>
        <taxon>Lophotrochozoa</taxon>
        <taxon>Mollusca</taxon>
        <taxon>Gastropoda</taxon>
        <taxon>Caenogastropoda</taxon>
        <taxon>Architaenioglossa</taxon>
        <taxon>Ampullarioidea</taxon>
        <taxon>Ampullariidae</taxon>
        <taxon>Pomacea</taxon>
    </lineage>
</organism>
<dbReference type="PANTHER" id="PTHR25462">
    <property type="entry name" value="BONUS, ISOFORM C-RELATED"/>
    <property type="match status" value="1"/>
</dbReference>
<dbReference type="Gene3D" id="3.30.40.10">
    <property type="entry name" value="Zinc/RING finger domain, C3HC4 (zinc finger)"/>
    <property type="match status" value="1"/>
</dbReference>
<dbReference type="PANTHER" id="PTHR25462:SF296">
    <property type="entry name" value="MEIOTIC P26, ISOFORM F"/>
    <property type="match status" value="1"/>
</dbReference>
<feature type="domain" description="B box-type" evidence="7">
    <location>
        <begin position="185"/>
        <end position="226"/>
    </location>
</feature>